<evidence type="ECO:0000313" key="1">
    <source>
        <dbReference type="EMBL" id="KAK7497817.1"/>
    </source>
</evidence>
<keyword evidence="2" id="KW-1185">Reference proteome</keyword>
<sequence length="53" mass="5985">MSSVLRCSGDTSFAKPVSAEREISRTICVHTFLSHSRFRCRLTRNLLDGAEQN</sequence>
<comment type="caution">
    <text evidence="1">The sequence shown here is derived from an EMBL/GenBank/DDBJ whole genome shotgun (WGS) entry which is preliminary data.</text>
</comment>
<dbReference type="EMBL" id="JACVVK020000055">
    <property type="protein sequence ID" value="KAK7497817.1"/>
    <property type="molecule type" value="Genomic_DNA"/>
</dbReference>
<feature type="non-terminal residue" evidence="1">
    <location>
        <position position="53"/>
    </location>
</feature>
<proteinExistence type="predicted"/>
<accession>A0ABD0LFI0</accession>
<protein>
    <submittedName>
        <fullName evidence="1">Uncharacterized protein</fullName>
    </submittedName>
</protein>
<evidence type="ECO:0000313" key="2">
    <source>
        <dbReference type="Proteomes" id="UP001519460"/>
    </source>
</evidence>
<dbReference type="Proteomes" id="UP001519460">
    <property type="component" value="Unassembled WGS sequence"/>
</dbReference>
<organism evidence="1 2">
    <name type="scientific">Batillaria attramentaria</name>
    <dbReference type="NCBI Taxonomy" id="370345"/>
    <lineage>
        <taxon>Eukaryota</taxon>
        <taxon>Metazoa</taxon>
        <taxon>Spiralia</taxon>
        <taxon>Lophotrochozoa</taxon>
        <taxon>Mollusca</taxon>
        <taxon>Gastropoda</taxon>
        <taxon>Caenogastropoda</taxon>
        <taxon>Sorbeoconcha</taxon>
        <taxon>Cerithioidea</taxon>
        <taxon>Batillariidae</taxon>
        <taxon>Batillaria</taxon>
    </lineage>
</organism>
<gene>
    <name evidence="1" type="ORF">BaRGS_00010951</name>
</gene>
<name>A0ABD0LFI0_9CAEN</name>
<reference evidence="1 2" key="1">
    <citation type="journal article" date="2023" name="Sci. Data">
        <title>Genome assembly of the Korean intertidal mud-creeper Batillaria attramentaria.</title>
        <authorList>
            <person name="Patra A.K."/>
            <person name="Ho P.T."/>
            <person name="Jun S."/>
            <person name="Lee S.J."/>
            <person name="Kim Y."/>
            <person name="Won Y.J."/>
        </authorList>
    </citation>
    <scope>NUCLEOTIDE SEQUENCE [LARGE SCALE GENOMIC DNA]</scope>
    <source>
        <strain evidence="1">Wonlab-2016</strain>
    </source>
</reference>
<dbReference type="AlphaFoldDB" id="A0ABD0LFI0"/>